<evidence type="ECO:0000256" key="1">
    <source>
        <dbReference type="ARBA" id="ARBA00010617"/>
    </source>
</evidence>
<evidence type="ECO:0000313" key="4">
    <source>
        <dbReference type="Proteomes" id="UP000679307"/>
    </source>
</evidence>
<keyword evidence="2" id="KW-0503">Monooxygenase</keyword>
<name>A0ABX8ER72_9ACTN</name>
<protein>
    <submittedName>
        <fullName evidence="3">Cytochrome P450 FAS1</fullName>
        <ecNumber evidence="3">1.14.-.-</ecNumber>
    </submittedName>
</protein>
<accession>A0ABX8ER72</accession>
<evidence type="ECO:0000313" key="3">
    <source>
        <dbReference type="EMBL" id="QVT81998.1"/>
    </source>
</evidence>
<dbReference type="InterPro" id="IPR002397">
    <property type="entry name" value="Cyt_P450_B"/>
</dbReference>
<comment type="similarity">
    <text evidence="1 2">Belongs to the cytochrome P450 family.</text>
</comment>
<dbReference type="PANTHER" id="PTHR46696:SF6">
    <property type="entry name" value="P450, PUTATIVE (EUROFUNG)-RELATED"/>
    <property type="match status" value="1"/>
</dbReference>
<reference evidence="3 4" key="1">
    <citation type="submission" date="2021-05" db="EMBL/GenBank/DDBJ databases">
        <title>Complete genome of Nocardioides aquaticus KCTC 9944T isolated from meromictic and hypersaline Ekho Lake, Antarctica.</title>
        <authorList>
            <person name="Hwang K."/>
            <person name="Kim K.M."/>
            <person name="Choe H."/>
        </authorList>
    </citation>
    <scope>NUCLEOTIDE SEQUENCE [LARGE SCALE GENOMIC DNA]</scope>
    <source>
        <strain evidence="3 4">KCTC 9944</strain>
    </source>
</reference>
<dbReference type="EC" id="1.14.-.-" evidence="3"/>
<proteinExistence type="inferred from homology"/>
<keyword evidence="4" id="KW-1185">Reference proteome</keyword>
<dbReference type="PRINTS" id="PR00359">
    <property type="entry name" value="BP450"/>
</dbReference>
<sequence length="450" mass="48734">MRIPSTLSRTVGPLLLRRAGRSGIDLRTLRFLPASITLPVRRHGVDPLPALGRAREEEPVRRLTTLFGKGIWLVSGYDEARTVLGDATSWSNDLGQFVSQDGRGDSEQIGGLGMTDAPLHTELRRCLTPEFTRRRLARLAPRIDEIVEARLDAAAAAGPEVDLVAEYAFPVPFEVICELLGLPVEDRAAFRALGAARFDLTQGGAGVFGAAAETREFLIEAVARQRANPGEGLIGALLRDHGDRLDDVTLGGLADGVFLGGYETSASMIALGAYLLAGSPEAVHRLRGSDEDVDAVVEEMLRHLSVVQIAFLRFARRDVELGGRTIREGDCVGVSLLAADRDRRLTGGDDRFDPAREPGRHLAFGWGMHRCLGAELARMELRAALRGLAHRFPDLALTQDETTLPWRDLSAVYGVDALPVRLWPGDPVPPAPVAPRGRLSVRAAAGALRR</sequence>
<dbReference type="InterPro" id="IPR017972">
    <property type="entry name" value="Cyt_P450_CS"/>
</dbReference>
<evidence type="ECO:0000256" key="2">
    <source>
        <dbReference type="RuleBase" id="RU000461"/>
    </source>
</evidence>
<dbReference type="PROSITE" id="PS00086">
    <property type="entry name" value="CYTOCHROME_P450"/>
    <property type="match status" value="1"/>
</dbReference>
<dbReference type="SUPFAM" id="SSF48264">
    <property type="entry name" value="Cytochrome P450"/>
    <property type="match status" value="1"/>
</dbReference>
<dbReference type="EMBL" id="CP075371">
    <property type="protein sequence ID" value="QVT81998.1"/>
    <property type="molecule type" value="Genomic_DNA"/>
</dbReference>
<dbReference type="InterPro" id="IPR036396">
    <property type="entry name" value="Cyt_P450_sf"/>
</dbReference>
<keyword evidence="2" id="KW-0349">Heme</keyword>
<dbReference type="PANTHER" id="PTHR46696">
    <property type="entry name" value="P450, PUTATIVE (EUROFUNG)-RELATED"/>
    <property type="match status" value="1"/>
</dbReference>
<dbReference type="RefSeq" id="WP_214057277.1">
    <property type="nucleotide sequence ID" value="NZ_BAAAHS010000049.1"/>
</dbReference>
<keyword evidence="2" id="KW-0479">Metal-binding</keyword>
<organism evidence="3 4">
    <name type="scientific">Nocardioides aquaticus</name>
    <dbReference type="NCBI Taxonomy" id="160826"/>
    <lineage>
        <taxon>Bacteria</taxon>
        <taxon>Bacillati</taxon>
        <taxon>Actinomycetota</taxon>
        <taxon>Actinomycetes</taxon>
        <taxon>Propionibacteriales</taxon>
        <taxon>Nocardioidaceae</taxon>
        <taxon>Nocardioides</taxon>
    </lineage>
</organism>
<dbReference type="InterPro" id="IPR001128">
    <property type="entry name" value="Cyt_P450"/>
</dbReference>
<dbReference type="Pfam" id="PF00067">
    <property type="entry name" value="p450"/>
    <property type="match status" value="1"/>
</dbReference>
<dbReference type="Proteomes" id="UP000679307">
    <property type="component" value="Chromosome"/>
</dbReference>
<keyword evidence="2 3" id="KW-0560">Oxidoreductase</keyword>
<dbReference type="PRINTS" id="PR00385">
    <property type="entry name" value="P450"/>
</dbReference>
<dbReference type="GO" id="GO:0016491">
    <property type="term" value="F:oxidoreductase activity"/>
    <property type="evidence" value="ECO:0007669"/>
    <property type="project" value="UniProtKB-KW"/>
</dbReference>
<gene>
    <name evidence="3" type="primary">fas1</name>
    <name evidence="3" type="ORF">ENKNEFLB_04417</name>
</gene>
<keyword evidence="2" id="KW-0408">Iron</keyword>
<dbReference type="Gene3D" id="1.10.630.10">
    <property type="entry name" value="Cytochrome P450"/>
    <property type="match status" value="1"/>
</dbReference>